<evidence type="ECO:0000313" key="4">
    <source>
        <dbReference type="Proteomes" id="UP001055219"/>
    </source>
</evidence>
<name>A0A9Q0B9T4_9HYPO</name>
<feature type="compositionally biased region" description="Acidic residues" evidence="1">
    <location>
        <begin position="554"/>
        <end position="579"/>
    </location>
</feature>
<evidence type="ECO:0000256" key="1">
    <source>
        <dbReference type="SAM" id="MobiDB-lite"/>
    </source>
</evidence>
<dbReference type="RefSeq" id="XP_051359433.1">
    <property type="nucleotide sequence ID" value="XM_051509618.1"/>
</dbReference>
<evidence type="ECO:0000313" key="3">
    <source>
        <dbReference type="EMBL" id="KAI6778577.1"/>
    </source>
</evidence>
<accession>A0A9Q0B9T4</accession>
<dbReference type="Proteomes" id="UP001055219">
    <property type="component" value="Unassembled WGS sequence"/>
</dbReference>
<dbReference type="OrthoDB" id="3501032at2759"/>
<organism evidence="3 4">
    <name type="scientific">Emericellopsis cladophorae</name>
    <dbReference type="NCBI Taxonomy" id="2686198"/>
    <lineage>
        <taxon>Eukaryota</taxon>
        <taxon>Fungi</taxon>
        <taxon>Dikarya</taxon>
        <taxon>Ascomycota</taxon>
        <taxon>Pezizomycotina</taxon>
        <taxon>Sordariomycetes</taxon>
        <taxon>Hypocreomycetidae</taxon>
        <taxon>Hypocreales</taxon>
        <taxon>Bionectriaceae</taxon>
        <taxon>Emericellopsis</taxon>
    </lineage>
</organism>
<feature type="region of interest" description="Disordered" evidence="1">
    <location>
        <begin position="383"/>
        <end position="608"/>
    </location>
</feature>
<proteinExistence type="predicted"/>
<evidence type="ECO:0000259" key="2">
    <source>
        <dbReference type="Pfam" id="PF20150"/>
    </source>
</evidence>
<comment type="caution">
    <text evidence="3">The sequence shown here is derived from an EMBL/GenBank/DDBJ whole genome shotgun (WGS) entry which is preliminary data.</text>
</comment>
<dbReference type="AlphaFoldDB" id="A0A9Q0B9T4"/>
<dbReference type="PANTHER" id="PTHR35711">
    <property type="entry name" value="EXPRESSED PROTEIN"/>
    <property type="match status" value="1"/>
</dbReference>
<gene>
    <name evidence="3" type="ORF">J7T54_003328</name>
</gene>
<feature type="region of interest" description="Disordered" evidence="1">
    <location>
        <begin position="1"/>
        <end position="57"/>
    </location>
</feature>
<protein>
    <recommendedName>
        <fullName evidence="2">2EXR domain-containing protein</fullName>
    </recommendedName>
</protein>
<reference evidence="3" key="1">
    <citation type="journal article" date="2021" name="J Fungi (Basel)">
        <title>Genomic and Metabolomic Analyses of the Marine Fungus Emericellopsis cladophorae: Insights into Saltwater Adaptability Mechanisms and Its Biosynthetic Potential.</title>
        <authorList>
            <person name="Goncalves M.F.M."/>
            <person name="Hilario S."/>
            <person name="Van de Peer Y."/>
            <person name="Esteves A.C."/>
            <person name="Alves A."/>
        </authorList>
    </citation>
    <scope>NUCLEOTIDE SEQUENCE</scope>
    <source>
        <strain evidence="3">MUM 19.33</strain>
    </source>
</reference>
<feature type="domain" description="2EXR" evidence="2">
    <location>
        <begin position="63"/>
        <end position="164"/>
    </location>
</feature>
<feature type="compositionally biased region" description="Acidic residues" evidence="1">
    <location>
        <begin position="464"/>
        <end position="474"/>
    </location>
</feature>
<dbReference type="Pfam" id="PF20150">
    <property type="entry name" value="2EXR"/>
    <property type="match status" value="1"/>
</dbReference>
<feature type="region of interest" description="Disordered" evidence="1">
    <location>
        <begin position="342"/>
        <end position="361"/>
    </location>
</feature>
<feature type="compositionally biased region" description="Acidic residues" evidence="1">
    <location>
        <begin position="345"/>
        <end position="357"/>
    </location>
</feature>
<sequence length="608" mass="67603">MARNRIVLDSSDESSNESGDDNSESSQSSGAALIDDEAHESSDVSSSDDERSDLSRSGDDRVFHQFSRLPPEIRQRVWQFVCPDLENPKPRVLTLRLVNYGPRVEPRFFDDLWLEPQTAALRRVSSIHHESRNLVTLKFPNVLGIEAGDCGDALIRYNADRDIILVGGIGWVDARQIFEDWANVFAQIGHLAIPIDWCDLIRDNLDRIGAMTGHRLKRFYLAIAEDVMTDREKRWAVTEHVHCYDAEYEEDLGRVVETQTTRWTWPDVDTFPDFAKYHARGAIERHLPPDVTLEDLAGDGETEFLPMIEWEMGAGGDDSEDYDFAGPSFVRLWQRYQCGVPLDQDSGDSGDDLDDDFLNPANFEDAYENEGLDDASVVELETDSGDELLPGPVNVDDSSETEAGEPHAGRFSSPDISSEEEGEEEQKPGPSRQSKRKIVDDSSDEGDEAPPAKRVRTRPVVVISDDEDEKEDREEPVRGPARGRAQVISSDEVEGDGVAAASTSSDYADEVEDEDEDEEPSSRTLTLAQRLAKFREEIPTPAARARGRHHAPGSDEDEESSDDDSEGGEEEDGESEDGSGNENSLVDGIASETDDDDGDGEEDDEEGW</sequence>
<dbReference type="PANTHER" id="PTHR35711:SF1">
    <property type="entry name" value="ECTODERMAL, ISOFORM F"/>
    <property type="match status" value="1"/>
</dbReference>
<feature type="compositionally biased region" description="Acidic residues" evidence="1">
    <location>
        <begin position="507"/>
        <end position="519"/>
    </location>
</feature>
<dbReference type="GeneID" id="75829829"/>
<feature type="compositionally biased region" description="Basic and acidic residues" evidence="1">
    <location>
        <begin position="48"/>
        <end position="57"/>
    </location>
</feature>
<dbReference type="EMBL" id="JAGIXG020000065">
    <property type="protein sequence ID" value="KAI6778577.1"/>
    <property type="molecule type" value="Genomic_DNA"/>
</dbReference>
<keyword evidence="4" id="KW-1185">Reference proteome</keyword>
<dbReference type="InterPro" id="IPR045518">
    <property type="entry name" value="2EXR"/>
</dbReference>
<reference evidence="3" key="2">
    <citation type="submission" date="2022-07" db="EMBL/GenBank/DDBJ databases">
        <authorList>
            <person name="Goncalves M.F.M."/>
            <person name="Hilario S."/>
            <person name="Van De Peer Y."/>
            <person name="Esteves A.C."/>
            <person name="Alves A."/>
        </authorList>
    </citation>
    <scope>NUCLEOTIDE SEQUENCE</scope>
    <source>
        <strain evidence="3">MUM 19.33</strain>
    </source>
</reference>
<feature type="compositionally biased region" description="Acidic residues" evidence="1">
    <location>
        <begin position="592"/>
        <end position="608"/>
    </location>
</feature>
<feature type="compositionally biased region" description="Acidic residues" evidence="1">
    <location>
        <begin position="10"/>
        <end position="23"/>
    </location>
</feature>